<dbReference type="InterPro" id="IPR001638">
    <property type="entry name" value="Solute-binding_3/MltF_N"/>
</dbReference>
<keyword evidence="9" id="KW-0472">Membrane</keyword>
<evidence type="ECO:0000313" key="12">
    <source>
        <dbReference type="EMBL" id="BBO91529.1"/>
    </source>
</evidence>
<organism evidence="12 13">
    <name type="scientific">Desulfosarcina ovata subsp. ovata</name>
    <dbReference type="NCBI Taxonomy" id="2752305"/>
    <lineage>
        <taxon>Bacteria</taxon>
        <taxon>Pseudomonadati</taxon>
        <taxon>Thermodesulfobacteriota</taxon>
        <taxon>Desulfobacteria</taxon>
        <taxon>Desulfobacterales</taxon>
        <taxon>Desulfosarcinaceae</taxon>
        <taxon>Desulfosarcina</taxon>
    </lineage>
</organism>
<dbReference type="AlphaFoldDB" id="A0A5K8AG95"/>
<dbReference type="CDD" id="cd00075">
    <property type="entry name" value="HATPase"/>
    <property type="match status" value="1"/>
</dbReference>
<keyword evidence="9" id="KW-0812">Transmembrane</keyword>
<keyword evidence="6" id="KW-0418">Kinase</keyword>
<evidence type="ECO:0000256" key="6">
    <source>
        <dbReference type="ARBA" id="ARBA00022777"/>
    </source>
</evidence>
<dbReference type="Gene3D" id="3.40.190.10">
    <property type="entry name" value="Periplasmic binding protein-like II"/>
    <property type="match status" value="2"/>
</dbReference>
<keyword evidence="13" id="KW-1185">Reference proteome</keyword>
<dbReference type="Gene3D" id="3.30.450.20">
    <property type="entry name" value="PAS domain"/>
    <property type="match status" value="1"/>
</dbReference>
<comment type="catalytic activity">
    <reaction evidence="1">
        <text>ATP + protein L-histidine = ADP + protein N-phospho-L-histidine.</text>
        <dbReference type="EC" id="2.7.13.3"/>
    </reaction>
</comment>
<keyword evidence="3" id="KW-0597">Phosphoprotein</keyword>
<evidence type="ECO:0000256" key="3">
    <source>
        <dbReference type="ARBA" id="ARBA00022553"/>
    </source>
</evidence>
<dbReference type="RefSeq" id="WP_162459084.1">
    <property type="nucleotide sequence ID" value="NZ_AP021879.1"/>
</dbReference>
<dbReference type="SUPFAM" id="SSF53850">
    <property type="entry name" value="Periplasmic binding protein-like II"/>
    <property type="match status" value="1"/>
</dbReference>
<dbReference type="InterPro" id="IPR013767">
    <property type="entry name" value="PAS_fold"/>
</dbReference>
<proteinExistence type="predicted"/>
<dbReference type="GO" id="GO:0006355">
    <property type="term" value="P:regulation of DNA-templated transcription"/>
    <property type="evidence" value="ECO:0007669"/>
    <property type="project" value="InterPro"/>
</dbReference>
<dbReference type="SUPFAM" id="SSF47384">
    <property type="entry name" value="Homodimeric domain of signal transducing histidine kinase"/>
    <property type="match status" value="1"/>
</dbReference>
<dbReference type="Pfam" id="PF00497">
    <property type="entry name" value="SBP_bac_3"/>
    <property type="match status" value="1"/>
</dbReference>
<dbReference type="SUPFAM" id="SSF55874">
    <property type="entry name" value="ATPase domain of HSP90 chaperone/DNA topoisomerase II/histidine kinase"/>
    <property type="match status" value="1"/>
</dbReference>
<name>A0A5K8AG95_9BACT</name>
<dbReference type="SMART" id="SM00387">
    <property type="entry name" value="HATPase_c"/>
    <property type="match status" value="1"/>
</dbReference>
<dbReference type="SMART" id="SM00062">
    <property type="entry name" value="PBPb"/>
    <property type="match status" value="1"/>
</dbReference>
<dbReference type="Pfam" id="PF00512">
    <property type="entry name" value="HisKA"/>
    <property type="match status" value="1"/>
</dbReference>
<evidence type="ECO:0000256" key="4">
    <source>
        <dbReference type="ARBA" id="ARBA00022679"/>
    </source>
</evidence>
<evidence type="ECO:0000259" key="11">
    <source>
        <dbReference type="PROSITE" id="PS50112"/>
    </source>
</evidence>
<dbReference type="SUPFAM" id="SSF55785">
    <property type="entry name" value="PYP-like sensor domain (PAS domain)"/>
    <property type="match status" value="1"/>
</dbReference>
<protein>
    <recommendedName>
        <fullName evidence="2">histidine kinase</fullName>
        <ecNumber evidence="2">2.7.13.3</ecNumber>
    </recommendedName>
</protein>
<dbReference type="Gene3D" id="1.10.287.130">
    <property type="match status" value="1"/>
</dbReference>
<dbReference type="PROSITE" id="PS50109">
    <property type="entry name" value="HIS_KIN"/>
    <property type="match status" value="1"/>
</dbReference>
<evidence type="ECO:0000256" key="2">
    <source>
        <dbReference type="ARBA" id="ARBA00012438"/>
    </source>
</evidence>
<dbReference type="PRINTS" id="PR00344">
    <property type="entry name" value="BCTRLSENSOR"/>
</dbReference>
<dbReference type="CDD" id="cd00082">
    <property type="entry name" value="HisKA"/>
    <property type="match status" value="1"/>
</dbReference>
<dbReference type="PANTHER" id="PTHR43065">
    <property type="entry name" value="SENSOR HISTIDINE KINASE"/>
    <property type="match status" value="1"/>
</dbReference>
<keyword evidence="7" id="KW-0067">ATP-binding</keyword>
<keyword evidence="8" id="KW-0902">Two-component regulatory system</keyword>
<dbReference type="InterPro" id="IPR003594">
    <property type="entry name" value="HATPase_dom"/>
</dbReference>
<dbReference type="PROSITE" id="PS50112">
    <property type="entry name" value="PAS"/>
    <property type="match status" value="1"/>
</dbReference>
<keyword evidence="4" id="KW-0808">Transferase</keyword>
<dbReference type="GO" id="GO:0005524">
    <property type="term" value="F:ATP binding"/>
    <property type="evidence" value="ECO:0007669"/>
    <property type="project" value="UniProtKB-KW"/>
</dbReference>
<evidence type="ECO:0000256" key="8">
    <source>
        <dbReference type="ARBA" id="ARBA00023012"/>
    </source>
</evidence>
<dbReference type="Pfam" id="PF02518">
    <property type="entry name" value="HATPase_c"/>
    <property type="match status" value="1"/>
</dbReference>
<dbReference type="SMART" id="SM00388">
    <property type="entry name" value="HisKA"/>
    <property type="match status" value="1"/>
</dbReference>
<evidence type="ECO:0000256" key="1">
    <source>
        <dbReference type="ARBA" id="ARBA00000085"/>
    </source>
</evidence>
<evidence type="ECO:0000256" key="5">
    <source>
        <dbReference type="ARBA" id="ARBA00022741"/>
    </source>
</evidence>
<gene>
    <name evidence="12" type="ORF">DSCOOX_47090</name>
</gene>
<dbReference type="Gene3D" id="3.30.565.10">
    <property type="entry name" value="Histidine kinase-like ATPase, C-terminal domain"/>
    <property type="match status" value="1"/>
</dbReference>
<dbReference type="InterPro" id="IPR003661">
    <property type="entry name" value="HisK_dim/P_dom"/>
</dbReference>
<dbReference type="InterPro" id="IPR000014">
    <property type="entry name" value="PAS"/>
</dbReference>
<dbReference type="InterPro" id="IPR004358">
    <property type="entry name" value="Sig_transdc_His_kin-like_C"/>
</dbReference>
<dbReference type="InterPro" id="IPR005467">
    <property type="entry name" value="His_kinase_dom"/>
</dbReference>
<sequence>MNCADKKKTRLPIGLYNLFVTLLLVMSAPAIAQEHLRIGVPMGFPPFSYQDEGHSEVRGYSVDVLNILSAELLTEPRYLVGTTEDLLRALKNGDLDLVVGIALDENQRQDFSTLEILIYVKRYLFVHHAAETTNHPSQKAIKRVVVRDQPYLARIIGKNKSDFIQARSVKEALTIVNSGQAQEFIDYSDQMATYLIGKYGLQNVRQAGVSMGRFPFTMIIARNNQPLTSGLSKALGEAIKSGQLDRVREKWLGKNYASYLWQRFAPLVVLATTGMAALGLLLFFWHVSLKRKVNQITGRLKVSEERYRQLIESSPDIVFLINKTGDIRLANQSAKDKLQVPEDQLLDSSLRTLVLARDQEKFAVFLKELFSQKIALLETKLTNFGGHLIHVEFVAAKLHRSIEEELLACCFARDLTKRDLMERELIASERLATIGKIAAGVAHEINNPIGIILAHAEDLISGELDNTETQDSLKVIRRNALRAGNITQALLDQASAKVSNQVDLDIAALLEDCLYFLKPRLKKISVIRHLKTERYWLRGDVNQLQQVFINLFLNAIESMSGAGIIRVSVDRIDKGGRDWHRARIEDSGKGIPAHQHQRIFDPFYTQGKFQGVGLGLFVASRIVKNHGGRIFPENSELGGISINVDLPAKTEKKNGTPSADC</sequence>
<evidence type="ECO:0000313" key="13">
    <source>
        <dbReference type="Proteomes" id="UP000422108"/>
    </source>
</evidence>
<accession>A0A5K8AG95</accession>
<dbReference type="InterPro" id="IPR036890">
    <property type="entry name" value="HATPase_C_sf"/>
</dbReference>
<dbReference type="SMART" id="SM00091">
    <property type="entry name" value="PAS"/>
    <property type="match status" value="1"/>
</dbReference>
<dbReference type="Proteomes" id="UP000422108">
    <property type="component" value="Chromosome"/>
</dbReference>
<dbReference type="EC" id="2.7.13.3" evidence="2"/>
<evidence type="ECO:0000256" key="7">
    <source>
        <dbReference type="ARBA" id="ARBA00022840"/>
    </source>
</evidence>
<evidence type="ECO:0000256" key="9">
    <source>
        <dbReference type="SAM" id="Phobius"/>
    </source>
</evidence>
<reference evidence="12 13" key="1">
    <citation type="submission" date="2019-11" db="EMBL/GenBank/DDBJ databases">
        <title>Comparative genomics of hydrocarbon-degrading Desulfosarcina strains.</title>
        <authorList>
            <person name="Watanabe M."/>
            <person name="Kojima H."/>
            <person name="Fukui M."/>
        </authorList>
    </citation>
    <scope>NUCLEOTIDE SEQUENCE [LARGE SCALE GENOMIC DNA]</scope>
    <source>
        <strain evidence="13">oXyS1</strain>
    </source>
</reference>
<dbReference type="InterPro" id="IPR035965">
    <property type="entry name" value="PAS-like_dom_sf"/>
</dbReference>
<keyword evidence="9" id="KW-1133">Transmembrane helix</keyword>
<dbReference type="PANTHER" id="PTHR43065:SF10">
    <property type="entry name" value="PEROXIDE STRESS-ACTIVATED HISTIDINE KINASE MAK3"/>
    <property type="match status" value="1"/>
</dbReference>
<keyword evidence="5" id="KW-0547">Nucleotide-binding</keyword>
<dbReference type="EMBL" id="AP021879">
    <property type="protein sequence ID" value="BBO91529.1"/>
    <property type="molecule type" value="Genomic_DNA"/>
</dbReference>
<feature type="domain" description="PAS" evidence="11">
    <location>
        <begin position="303"/>
        <end position="373"/>
    </location>
</feature>
<dbReference type="Pfam" id="PF00989">
    <property type="entry name" value="PAS"/>
    <property type="match status" value="1"/>
</dbReference>
<dbReference type="NCBIfam" id="TIGR00229">
    <property type="entry name" value="sensory_box"/>
    <property type="match status" value="1"/>
</dbReference>
<feature type="domain" description="Histidine kinase" evidence="10">
    <location>
        <begin position="440"/>
        <end position="650"/>
    </location>
</feature>
<dbReference type="GO" id="GO:0000155">
    <property type="term" value="F:phosphorelay sensor kinase activity"/>
    <property type="evidence" value="ECO:0007669"/>
    <property type="project" value="InterPro"/>
</dbReference>
<evidence type="ECO:0000259" key="10">
    <source>
        <dbReference type="PROSITE" id="PS50109"/>
    </source>
</evidence>
<dbReference type="InterPro" id="IPR036097">
    <property type="entry name" value="HisK_dim/P_sf"/>
</dbReference>
<dbReference type="CDD" id="cd00130">
    <property type="entry name" value="PAS"/>
    <property type="match status" value="1"/>
</dbReference>
<feature type="transmembrane region" description="Helical" evidence="9">
    <location>
        <begin position="264"/>
        <end position="285"/>
    </location>
</feature>